<proteinExistence type="predicted"/>
<protein>
    <submittedName>
        <fullName evidence="1">Uncharacterized protein</fullName>
    </submittedName>
</protein>
<keyword evidence="2" id="KW-1185">Reference proteome</keyword>
<evidence type="ECO:0000313" key="1">
    <source>
        <dbReference type="EMBL" id="KAG6375963.1"/>
    </source>
</evidence>
<accession>A0A8I3AA66</accession>
<sequence>MTLSSGATLHSQDPDANTNCDVFADMVNESKEKAMMILGFKNVMKIECNPEVGQDMDWKDMAPLPSQPRVSSAENNMNWRDMPPPPSQLRDGSIAMDWGYTFLLPSRPRVNSAPNNTMNWGDMPPPSQPHVDRTSTTIKRKVMMADIISNSEPDENDEGNMTDSLPNALEDPVRLMKPLPPSVASKGHCQTVLLCAVIVTTESPPMVKEEEQAKADPLQNITPNTSALTSTIALGDPPASSTQQTNLRYNTDGISKFTLFFIWLNLA</sequence>
<dbReference type="EMBL" id="JAGFBS010000013">
    <property type="protein sequence ID" value="KAG6375963.1"/>
    <property type="molecule type" value="Genomic_DNA"/>
</dbReference>
<dbReference type="AlphaFoldDB" id="A0A8I3AA66"/>
<gene>
    <name evidence="1" type="ORF">JVT61DRAFT_2841</name>
</gene>
<evidence type="ECO:0000313" key="2">
    <source>
        <dbReference type="Proteomes" id="UP000683000"/>
    </source>
</evidence>
<name>A0A8I3AA66_9AGAM</name>
<reference evidence="1" key="1">
    <citation type="submission" date="2021-03" db="EMBL/GenBank/DDBJ databases">
        <title>Evolutionary innovations through gain and loss of genes in the ectomycorrhizal Boletales.</title>
        <authorList>
            <person name="Wu G."/>
            <person name="Miyauchi S."/>
            <person name="Morin E."/>
            <person name="Yang Z.-L."/>
            <person name="Xu J."/>
            <person name="Martin F.M."/>
        </authorList>
    </citation>
    <scope>NUCLEOTIDE SEQUENCE</scope>
    <source>
        <strain evidence="1">BR01</strain>
    </source>
</reference>
<comment type="caution">
    <text evidence="1">The sequence shown here is derived from an EMBL/GenBank/DDBJ whole genome shotgun (WGS) entry which is preliminary data.</text>
</comment>
<dbReference type="Proteomes" id="UP000683000">
    <property type="component" value="Unassembled WGS sequence"/>
</dbReference>
<organism evidence="1 2">
    <name type="scientific">Boletus reticuloceps</name>
    <dbReference type="NCBI Taxonomy" id="495285"/>
    <lineage>
        <taxon>Eukaryota</taxon>
        <taxon>Fungi</taxon>
        <taxon>Dikarya</taxon>
        <taxon>Basidiomycota</taxon>
        <taxon>Agaricomycotina</taxon>
        <taxon>Agaricomycetes</taxon>
        <taxon>Agaricomycetidae</taxon>
        <taxon>Boletales</taxon>
        <taxon>Boletineae</taxon>
        <taxon>Boletaceae</taxon>
        <taxon>Boletoideae</taxon>
        <taxon>Boletus</taxon>
    </lineage>
</organism>